<evidence type="ECO:0000313" key="2">
    <source>
        <dbReference type="EMBL" id="MDS0255800.1"/>
    </source>
</evidence>
<dbReference type="InterPro" id="IPR006311">
    <property type="entry name" value="TAT_signal"/>
</dbReference>
<dbReference type="EMBL" id="JAMQCP010000005">
    <property type="protein sequence ID" value="MDS0255800.1"/>
    <property type="molecule type" value="Genomic_DNA"/>
</dbReference>
<dbReference type="PROSITE" id="PS51318">
    <property type="entry name" value="TAT"/>
    <property type="match status" value="1"/>
</dbReference>
<accession>A0ABU2F5E1</accession>
<comment type="caution">
    <text evidence="2">The sequence shown here is derived from an EMBL/GenBank/DDBJ whole genome shotgun (WGS) entry which is preliminary data.</text>
</comment>
<reference evidence="2 3" key="1">
    <citation type="submission" date="2022-06" db="EMBL/GenBank/DDBJ databases">
        <title>Haloarcula sp. a new haloarchaeum isolate from saline soil.</title>
        <authorList>
            <person name="Strakova D."/>
            <person name="Galisteo C."/>
            <person name="Sanchez-Porro C."/>
            <person name="Ventosa A."/>
        </authorList>
    </citation>
    <scope>NUCLEOTIDE SEQUENCE [LARGE SCALE GENOMIC DNA]</scope>
    <source>
        <strain evidence="2 3">JCM 15760</strain>
    </source>
</reference>
<sequence>MTRGWDRRQILTGMGAFVGSGALAGCAGLSSSTSSEQTPAETTDSITETPAPETVNPANTAYQQTPTPTPEPTPTPTPTETPAPDLSGREHYFNWIHGDDEQILDAVQGDGQDAASISFTAIDDALEAGFEDADRVQAIANGLQAASQEYKVDDEGYENRHRHILSALHQTLEQKDGDQWNFEVIGMQDFSKSPAFGDNIDYSKVWVEEEDGEYTNINAGLGEVYRHQTHIKGKRVEGEDIEDRIQRELQFIRDPDDVTTRSGHDYEAMENAIEYLRNKGEEVTDDDIEEADGVWFKKLSRNIMGDGIPVPSSVADWKQYHEGLETGPDVFLGLNEAYHNEGYDGDMAQFTVNSAVTGSVSVDDLPDDYTLDDGVPGNPER</sequence>
<proteinExistence type="predicted"/>
<feature type="compositionally biased region" description="Pro residues" evidence="1">
    <location>
        <begin position="67"/>
        <end position="81"/>
    </location>
</feature>
<evidence type="ECO:0000256" key="1">
    <source>
        <dbReference type="SAM" id="MobiDB-lite"/>
    </source>
</evidence>
<dbReference type="Proteomes" id="UP001248536">
    <property type="component" value="Unassembled WGS sequence"/>
</dbReference>
<dbReference type="PROSITE" id="PS51257">
    <property type="entry name" value="PROKAR_LIPOPROTEIN"/>
    <property type="match status" value="1"/>
</dbReference>
<gene>
    <name evidence="2" type="ORF">NC662_19025</name>
</gene>
<name>A0ABU2F5E1_HALAR</name>
<feature type="compositionally biased region" description="Polar residues" evidence="1">
    <location>
        <begin position="36"/>
        <end position="48"/>
    </location>
</feature>
<feature type="region of interest" description="Disordered" evidence="1">
    <location>
        <begin position="16"/>
        <end position="90"/>
    </location>
</feature>
<feature type="compositionally biased region" description="Low complexity" evidence="1">
    <location>
        <begin position="19"/>
        <end position="35"/>
    </location>
</feature>
<evidence type="ECO:0000313" key="3">
    <source>
        <dbReference type="Proteomes" id="UP001248536"/>
    </source>
</evidence>
<dbReference type="RefSeq" id="WP_152422969.1">
    <property type="nucleotide sequence ID" value="NZ_BAABDY010000005.1"/>
</dbReference>
<organism evidence="2 3">
    <name type="scientific">Haloarcula argentinensis</name>
    <dbReference type="NCBI Taxonomy" id="43776"/>
    <lineage>
        <taxon>Archaea</taxon>
        <taxon>Methanobacteriati</taxon>
        <taxon>Methanobacteriota</taxon>
        <taxon>Stenosarchaea group</taxon>
        <taxon>Halobacteria</taxon>
        <taxon>Halobacteriales</taxon>
        <taxon>Haloarculaceae</taxon>
        <taxon>Haloarcula</taxon>
    </lineage>
</organism>
<protein>
    <submittedName>
        <fullName evidence="2">DUF445 domain-containing protein</fullName>
    </submittedName>
</protein>
<keyword evidence="3" id="KW-1185">Reference proteome</keyword>